<proteinExistence type="predicted"/>
<feature type="transmembrane region" description="Helical" evidence="1">
    <location>
        <begin position="6"/>
        <end position="28"/>
    </location>
</feature>
<reference evidence="2" key="1">
    <citation type="journal article" date="2020" name="mSystems">
        <title>Genome- and Community-Level Interaction Insights into Carbon Utilization and Element Cycling Functions of Hydrothermarchaeota in Hydrothermal Sediment.</title>
        <authorList>
            <person name="Zhou Z."/>
            <person name="Liu Y."/>
            <person name="Xu W."/>
            <person name="Pan J."/>
            <person name="Luo Z.H."/>
            <person name="Li M."/>
        </authorList>
    </citation>
    <scope>NUCLEOTIDE SEQUENCE [LARGE SCALE GENOMIC DNA]</scope>
    <source>
        <strain evidence="2">HyVt-102</strain>
    </source>
</reference>
<keyword evidence="1" id="KW-0472">Membrane</keyword>
<dbReference type="AlphaFoldDB" id="A0A7C0ZD37"/>
<sequence>MVFLQVALILGIGLFIFIIAFLGIKLVMKELRKKLNPIAEKLGGKVVSGKWDIWVEAVIDDFTVKIKLRSPSQYNRETLYINVVKPFIGKFTVKRRSKLDEIFSTNRIVKTHDPEFDRDYIIKSPVPV</sequence>
<accession>A0A7C0ZD37</accession>
<gene>
    <name evidence="2" type="ORF">ENF18_05125</name>
</gene>
<organism evidence="2">
    <name type="scientific">candidate division WOR-3 bacterium</name>
    <dbReference type="NCBI Taxonomy" id="2052148"/>
    <lineage>
        <taxon>Bacteria</taxon>
        <taxon>Bacteria division WOR-3</taxon>
    </lineage>
</organism>
<dbReference type="EMBL" id="DQWE01000246">
    <property type="protein sequence ID" value="HDI83154.1"/>
    <property type="molecule type" value="Genomic_DNA"/>
</dbReference>
<evidence type="ECO:0000256" key="1">
    <source>
        <dbReference type="SAM" id="Phobius"/>
    </source>
</evidence>
<keyword evidence="1" id="KW-0812">Transmembrane</keyword>
<keyword evidence="1" id="KW-1133">Transmembrane helix</keyword>
<dbReference type="Proteomes" id="UP000885847">
    <property type="component" value="Unassembled WGS sequence"/>
</dbReference>
<evidence type="ECO:0000313" key="2">
    <source>
        <dbReference type="EMBL" id="HDI83154.1"/>
    </source>
</evidence>
<name>A0A7C0ZD37_UNCW3</name>
<protein>
    <submittedName>
        <fullName evidence="2">Uncharacterized protein</fullName>
    </submittedName>
</protein>
<comment type="caution">
    <text evidence="2">The sequence shown here is derived from an EMBL/GenBank/DDBJ whole genome shotgun (WGS) entry which is preliminary data.</text>
</comment>
<feature type="non-terminal residue" evidence="2">
    <location>
        <position position="128"/>
    </location>
</feature>